<comment type="similarity">
    <text evidence="2 8">Belongs to the ZIP transporter (TC 2.A.5) family.</text>
</comment>
<feature type="transmembrane region" description="Helical" evidence="8">
    <location>
        <begin position="321"/>
        <end position="340"/>
    </location>
</feature>
<comment type="subcellular location">
    <subcellularLocation>
        <location evidence="1 8">Membrane</location>
        <topology evidence="1 8">Multi-pass membrane protein</topology>
    </subcellularLocation>
</comment>
<feature type="transmembrane region" description="Helical" evidence="8">
    <location>
        <begin position="103"/>
        <end position="124"/>
    </location>
</feature>
<evidence type="ECO:0000256" key="6">
    <source>
        <dbReference type="ARBA" id="ARBA00023065"/>
    </source>
</evidence>
<dbReference type="STRING" id="13333.W1PC88"/>
<dbReference type="GO" id="GO:0005886">
    <property type="term" value="C:plasma membrane"/>
    <property type="evidence" value="ECO:0000318"/>
    <property type="project" value="GO_Central"/>
</dbReference>
<dbReference type="KEGG" id="atr:18433381"/>
<dbReference type="HOGENOM" id="CLU_027089_3_0_1"/>
<comment type="caution">
    <text evidence="8">Lacks conserved residue(s) required for the propagation of feature annotation.</text>
</comment>
<name>W1PC88_AMBTC</name>
<dbReference type="NCBIfam" id="TIGR00820">
    <property type="entry name" value="zip"/>
    <property type="match status" value="1"/>
</dbReference>
<feature type="transmembrane region" description="Helical" evidence="8">
    <location>
        <begin position="28"/>
        <end position="49"/>
    </location>
</feature>
<reference evidence="10" key="1">
    <citation type="journal article" date="2013" name="Science">
        <title>The Amborella genome and the evolution of flowering plants.</title>
        <authorList>
            <consortium name="Amborella Genome Project"/>
        </authorList>
    </citation>
    <scope>NUCLEOTIDE SEQUENCE [LARGE SCALE GENOMIC DNA]</scope>
</reference>
<dbReference type="EMBL" id="KI394011">
    <property type="protein sequence ID" value="ERN05211.1"/>
    <property type="molecule type" value="Genomic_DNA"/>
</dbReference>
<dbReference type="AlphaFoldDB" id="W1PC88"/>
<sequence>MASVVSCSSEPVVRALCRSSPEAFRLKVIAIPIILITSVVGVSSPVILARRLNSDPAYARLLLWVKCFAAGVILSTSFVHVMPDAFQALADCRIATHHPWRDFPFSGLVTMLGALTTLLVDLAAASSHAGHGTHYVPLEKENSAATMNTTGVAELGSVKVGCCDREEEEEEGEAEVVGRGKESVVAKVLEVGIVFHSVIIGATLGMSQDQCTIRPLVAALAFHQIFEGMGLGGCIAQAGFSGKTMALMCMMFSITTPAGIILGMLVYFLTGYDDNNPKALIMEGILGSFSSGILVYMALVDLIAVDFFQNKSIKSSSKMKMASYIALVLGSASMSLLAIWA</sequence>
<feature type="transmembrane region" description="Helical" evidence="8">
    <location>
        <begin position="245"/>
        <end position="269"/>
    </location>
</feature>
<dbReference type="Pfam" id="PF02535">
    <property type="entry name" value="Zip"/>
    <property type="match status" value="1"/>
</dbReference>
<dbReference type="PANTHER" id="PTHR11040">
    <property type="entry name" value="ZINC/IRON TRANSPORTER"/>
    <property type="match status" value="1"/>
</dbReference>
<accession>W1PC88</accession>
<evidence type="ECO:0000256" key="7">
    <source>
        <dbReference type="ARBA" id="ARBA00023136"/>
    </source>
</evidence>
<evidence type="ECO:0000256" key="3">
    <source>
        <dbReference type="ARBA" id="ARBA00022448"/>
    </source>
</evidence>
<keyword evidence="10" id="KW-1185">Reference proteome</keyword>
<evidence type="ECO:0000256" key="1">
    <source>
        <dbReference type="ARBA" id="ARBA00004141"/>
    </source>
</evidence>
<dbReference type="InterPro" id="IPR004698">
    <property type="entry name" value="Zn/Fe_permease_fun/pln"/>
</dbReference>
<evidence type="ECO:0000313" key="10">
    <source>
        <dbReference type="Proteomes" id="UP000017836"/>
    </source>
</evidence>
<dbReference type="OMA" id="YNPGSFT"/>
<dbReference type="Gramene" id="ERN05211">
    <property type="protein sequence ID" value="ERN05211"/>
    <property type="gene ID" value="AMTR_s00007p00045670"/>
</dbReference>
<keyword evidence="6 8" id="KW-0406">Ion transport</keyword>
<dbReference type="GO" id="GO:0071577">
    <property type="term" value="P:zinc ion transmembrane transport"/>
    <property type="evidence" value="ECO:0000318"/>
    <property type="project" value="GO_Central"/>
</dbReference>
<evidence type="ECO:0000256" key="4">
    <source>
        <dbReference type="ARBA" id="ARBA00022692"/>
    </source>
</evidence>
<dbReference type="InterPro" id="IPR003689">
    <property type="entry name" value="ZIP"/>
</dbReference>
<gene>
    <name evidence="9" type="ORF">AMTR_s00007p00045670</name>
</gene>
<organism evidence="9 10">
    <name type="scientific">Amborella trichopoda</name>
    <dbReference type="NCBI Taxonomy" id="13333"/>
    <lineage>
        <taxon>Eukaryota</taxon>
        <taxon>Viridiplantae</taxon>
        <taxon>Streptophyta</taxon>
        <taxon>Embryophyta</taxon>
        <taxon>Tracheophyta</taxon>
        <taxon>Spermatophyta</taxon>
        <taxon>Magnoliopsida</taxon>
        <taxon>Amborellales</taxon>
        <taxon>Amborellaceae</taxon>
        <taxon>Amborella</taxon>
    </lineage>
</organism>
<feature type="transmembrane region" description="Helical" evidence="8">
    <location>
        <begin position="61"/>
        <end position="83"/>
    </location>
</feature>
<protein>
    <submittedName>
        <fullName evidence="9">Uncharacterized protein</fullName>
    </submittedName>
</protein>
<evidence type="ECO:0000313" key="9">
    <source>
        <dbReference type="EMBL" id="ERN05211.1"/>
    </source>
</evidence>
<dbReference type="eggNOG" id="KOG1558">
    <property type="taxonomic scope" value="Eukaryota"/>
</dbReference>
<dbReference type="OrthoDB" id="448280at2759"/>
<keyword evidence="4 8" id="KW-0812">Transmembrane</keyword>
<feature type="transmembrane region" description="Helical" evidence="8">
    <location>
        <begin position="289"/>
        <end position="309"/>
    </location>
</feature>
<dbReference type="PANTHER" id="PTHR11040:SF26">
    <property type="entry name" value="ZINC TRANSPORTER 6, CHLOROPLASTIC"/>
    <property type="match status" value="1"/>
</dbReference>
<dbReference type="Proteomes" id="UP000017836">
    <property type="component" value="Unassembled WGS sequence"/>
</dbReference>
<dbReference type="GO" id="GO:0005385">
    <property type="term" value="F:zinc ion transmembrane transporter activity"/>
    <property type="evidence" value="ECO:0000318"/>
    <property type="project" value="GO_Central"/>
</dbReference>
<keyword evidence="5 8" id="KW-1133">Transmembrane helix</keyword>
<evidence type="ECO:0000256" key="8">
    <source>
        <dbReference type="RuleBase" id="RU362088"/>
    </source>
</evidence>
<keyword evidence="3 8" id="KW-0813">Transport</keyword>
<evidence type="ECO:0000256" key="5">
    <source>
        <dbReference type="ARBA" id="ARBA00022989"/>
    </source>
</evidence>
<evidence type="ECO:0000256" key="2">
    <source>
        <dbReference type="ARBA" id="ARBA00006939"/>
    </source>
</evidence>
<proteinExistence type="inferred from homology"/>
<keyword evidence="7 8" id="KW-0472">Membrane</keyword>